<keyword evidence="4" id="KW-0446">Lipid-binding</keyword>
<evidence type="ECO:0000256" key="2">
    <source>
        <dbReference type="ARBA" id="ARBA00008842"/>
    </source>
</evidence>
<dbReference type="FunFam" id="3.30.70.3490:FF:000007">
    <property type="entry name" value="Oxysterol-binding protein-related protein 4B"/>
    <property type="match status" value="1"/>
</dbReference>
<comment type="caution">
    <text evidence="6">The sequence shown here is derived from an EMBL/GenBank/DDBJ whole genome shotgun (WGS) entry which is preliminary data.</text>
</comment>
<evidence type="ECO:0000313" key="6">
    <source>
        <dbReference type="EMBL" id="GKV20394.1"/>
    </source>
</evidence>
<dbReference type="GO" id="GO:0016020">
    <property type="term" value="C:membrane"/>
    <property type="evidence" value="ECO:0007669"/>
    <property type="project" value="TreeGrafter"/>
</dbReference>
<accession>A0AAV5K0D7</accession>
<evidence type="ECO:0000313" key="7">
    <source>
        <dbReference type="Proteomes" id="UP001054252"/>
    </source>
</evidence>
<evidence type="ECO:0000256" key="4">
    <source>
        <dbReference type="ARBA" id="ARBA00023121"/>
    </source>
</evidence>
<sequence>MKVVLTKPLPLDAESDADYKAPNLLNRILSLFKNVRPGSDLTSFQLPPLFNFPKSHLQCYGESVYCIGSDLLSQCNRAESSLDRFTSVVAWCISTVRPVVFGVAPYNPILGETHHVSSGSLNVLLEQVSHHPPVSALHATDEKENLEIIWCQYAVPKFYGASVEAVVRGKRQLKLLSRAETYEMNSPKLSIRFLPVPGADWVGNVKIKCPENGLEADLCYGATSFLGLRGNLKSINGKIYETSTKKTLYEVNGQWDRTVKVKDISNGKVTVIYNAKEVISGLKTVAVKDLEGVWASESTAVWGELSEAILSKDWDKAREAKKIVEEKQRKLLRERESRGETWVPKHFTANSTKDGDWDCSPIQTLVPPAPLVVPF</sequence>
<dbReference type="InterPro" id="IPR018494">
    <property type="entry name" value="Oxysterol-bd_CS"/>
</dbReference>
<comment type="similarity">
    <text evidence="2 5">Belongs to the OSBP family.</text>
</comment>
<gene>
    <name evidence="6" type="ORF">SLEP1_g30527</name>
</gene>
<dbReference type="Gene3D" id="2.40.160.120">
    <property type="match status" value="1"/>
</dbReference>
<dbReference type="SUPFAM" id="SSF144000">
    <property type="entry name" value="Oxysterol-binding protein-like"/>
    <property type="match status" value="1"/>
</dbReference>
<dbReference type="Proteomes" id="UP001054252">
    <property type="component" value="Unassembled WGS sequence"/>
</dbReference>
<evidence type="ECO:0000256" key="3">
    <source>
        <dbReference type="ARBA" id="ARBA00023055"/>
    </source>
</evidence>
<comment type="function">
    <text evidence="1">May be involved in the transport of sterols.</text>
</comment>
<keyword evidence="7" id="KW-1185">Reference proteome</keyword>
<dbReference type="GO" id="GO:0006869">
    <property type="term" value="P:lipid transport"/>
    <property type="evidence" value="ECO:0007669"/>
    <property type="project" value="UniProtKB-KW"/>
</dbReference>
<dbReference type="PROSITE" id="PS01013">
    <property type="entry name" value="OSBP"/>
    <property type="match status" value="1"/>
</dbReference>
<dbReference type="Gene3D" id="3.30.70.3490">
    <property type="match status" value="1"/>
</dbReference>
<keyword evidence="3" id="KW-0445">Lipid transport</keyword>
<dbReference type="PROSITE" id="PS50890">
    <property type="entry name" value="PUA"/>
    <property type="match status" value="1"/>
</dbReference>
<dbReference type="PANTHER" id="PTHR10972">
    <property type="entry name" value="OXYSTEROL-BINDING PROTEIN-RELATED"/>
    <property type="match status" value="1"/>
</dbReference>
<evidence type="ECO:0000256" key="1">
    <source>
        <dbReference type="ARBA" id="ARBA00003361"/>
    </source>
</evidence>
<proteinExistence type="inferred from homology"/>
<dbReference type="InterPro" id="IPR037239">
    <property type="entry name" value="OSBP_sf"/>
</dbReference>
<dbReference type="GO" id="GO:0005829">
    <property type="term" value="C:cytosol"/>
    <property type="evidence" value="ECO:0007669"/>
    <property type="project" value="TreeGrafter"/>
</dbReference>
<evidence type="ECO:0000256" key="5">
    <source>
        <dbReference type="RuleBase" id="RU003844"/>
    </source>
</evidence>
<dbReference type="AlphaFoldDB" id="A0AAV5K0D7"/>
<dbReference type="InterPro" id="IPR000648">
    <property type="entry name" value="Oxysterol-bd"/>
</dbReference>
<name>A0AAV5K0D7_9ROSI</name>
<reference evidence="6 7" key="1">
    <citation type="journal article" date="2021" name="Commun. Biol.">
        <title>The genome of Shorea leprosula (Dipterocarpaceae) highlights the ecological relevance of drought in aseasonal tropical rainforests.</title>
        <authorList>
            <person name="Ng K.K.S."/>
            <person name="Kobayashi M.J."/>
            <person name="Fawcett J.A."/>
            <person name="Hatakeyama M."/>
            <person name="Paape T."/>
            <person name="Ng C.H."/>
            <person name="Ang C.C."/>
            <person name="Tnah L.H."/>
            <person name="Lee C.T."/>
            <person name="Nishiyama T."/>
            <person name="Sese J."/>
            <person name="O'Brien M.J."/>
            <person name="Copetti D."/>
            <person name="Mohd Noor M.I."/>
            <person name="Ong R.C."/>
            <person name="Putra M."/>
            <person name="Sireger I.Z."/>
            <person name="Indrioko S."/>
            <person name="Kosugi Y."/>
            <person name="Izuno A."/>
            <person name="Isagi Y."/>
            <person name="Lee S.L."/>
            <person name="Shimizu K.K."/>
        </authorList>
    </citation>
    <scope>NUCLEOTIDE SEQUENCE [LARGE SCALE GENOMIC DNA]</scope>
    <source>
        <strain evidence="6">214</strain>
    </source>
</reference>
<protein>
    <recommendedName>
        <fullName evidence="8">Oxysterol-binding protein</fullName>
    </recommendedName>
</protein>
<dbReference type="EMBL" id="BPVZ01000055">
    <property type="protein sequence ID" value="GKV20394.1"/>
    <property type="molecule type" value="Genomic_DNA"/>
</dbReference>
<organism evidence="6 7">
    <name type="scientific">Rubroshorea leprosula</name>
    <dbReference type="NCBI Taxonomy" id="152421"/>
    <lineage>
        <taxon>Eukaryota</taxon>
        <taxon>Viridiplantae</taxon>
        <taxon>Streptophyta</taxon>
        <taxon>Embryophyta</taxon>
        <taxon>Tracheophyta</taxon>
        <taxon>Spermatophyta</taxon>
        <taxon>Magnoliopsida</taxon>
        <taxon>eudicotyledons</taxon>
        <taxon>Gunneridae</taxon>
        <taxon>Pentapetalae</taxon>
        <taxon>rosids</taxon>
        <taxon>malvids</taxon>
        <taxon>Malvales</taxon>
        <taxon>Dipterocarpaceae</taxon>
        <taxon>Rubroshorea</taxon>
    </lineage>
</organism>
<dbReference type="FunFam" id="2.40.160.120:FF:000011">
    <property type="entry name" value="Oxysterol-binding protein-related protein 4C"/>
    <property type="match status" value="1"/>
</dbReference>
<keyword evidence="3" id="KW-0813">Transport</keyword>
<evidence type="ECO:0008006" key="8">
    <source>
        <dbReference type="Google" id="ProtNLM"/>
    </source>
</evidence>
<dbReference type="Pfam" id="PF01237">
    <property type="entry name" value="Oxysterol_BP"/>
    <property type="match status" value="2"/>
</dbReference>
<dbReference type="PANTHER" id="PTHR10972:SF102">
    <property type="entry name" value="OXYSTEROL-BINDING PROTEIN"/>
    <property type="match status" value="1"/>
</dbReference>
<dbReference type="GO" id="GO:0032934">
    <property type="term" value="F:sterol binding"/>
    <property type="evidence" value="ECO:0007669"/>
    <property type="project" value="TreeGrafter"/>
</dbReference>